<name>A0AA40GFT1_9HYME</name>
<evidence type="ECO:0000313" key="1">
    <source>
        <dbReference type="EMBL" id="KAK1137007.1"/>
    </source>
</evidence>
<accession>A0AA40GFT1</accession>
<comment type="caution">
    <text evidence="1">The sequence shown here is derived from an EMBL/GenBank/DDBJ whole genome shotgun (WGS) entry which is preliminary data.</text>
</comment>
<evidence type="ECO:0000313" key="2">
    <source>
        <dbReference type="Proteomes" id="UP001177670"/>
    </source>
</evidence>
<sequence length="82" mass="8871">MHSLAMACVGLVPRPMPEPGLENAGVVGRARVPAPGTMPRRRACTGYSYSLLYAAMPYRDCGQGWYQSRRGSYVSPLPRNGG</sequence>
<dbReference type="EMBL" id="JAHYIQ010000001">
    <property type="protein sequence ID" value="KAK1137007.1"/>
    <property type="molecule type" value="Genomic_DNA"/>
</dbReference>
<dbReference type="AlphaFoldDB" id="A0AA40GFT1"/>
<dbReference type="Proteomes" id="UP001177670">
    <property type="component" value="Unassembled WGS sequence"/>
</dbReference>
<proteinExistence type="predicted"/>
<reference evidence="1" key="1">
    <citation type="submission" date="2021-10" db="EMBL/GenBank/DDBJ databases">
        <title>Melipona bicolor Genome sequencing and assembly.</title>
        <authorList>
            <person name="Araujo N.S."/>
            <person name="Arias M.C."/>
        </authorList>
    </citation>
    <scope>NUCLEOTIDE SEQUENCE</scope>
    <source>
        <strain evidence="1">USP_2M_L1-L4_2017</strain>
        <tissue evidence="1">Whole body</tissue>
    </source>
</reference>
<keyword evidence="2" id="KW-1185">Reference proteome</keyword>
<gene>
    <name evidence="1" type="ORF">K0M31_001535</name>
</gene>
<protein>
    <submittedName>
        <fullName evidence="1">Uncharacterized protein</fullName>
    </submittedName>
</protein>
<organism evidence="1 2">
    <name type="scientific">Melipona bicolor</name>
    <dbReference type="NCBI Taxonomy" id="60889"/>
    <lineage>
        <taxon>Eukaryota</taxon>
        <taxon>Metazoa</taxon>
        <taxon>Ecdysozoa</taxon>
        <taxon>Arthropoda</taxon>
        <taxon>Hexapoda</taxon>
        <taxon>Insecta</taxon>
        <taxon>Pterygota</taxon>
        <taxon>Neoptera</taxon>
        <taxon>Endopterygota</taxon>
        <taxon>Hymenoptera</taxon>
        <taxon>Apocrita</taxon>
        <taxon>Aculeata</taxon>
        <taxon>Apoidea</taxon>
        <taxon>Anthophila</taxon>
        <taxon>Apidae</taxon>
        <taxon>Melipona</taxon>
    </lineage>
</organism>